<protein>
    <submittedName>
        <fullName evidence="5">PLAT domain-containing protein</fullName>
    </submittedName>
</protein>
<dbReference type="PANTHER" id="PTHR45901">
    <property type="entry name" value="PROTEIN CBG12474"/>
    <property type="match status" value="1"/>
</dbReference>
<feature type="domain" description="PLAT" evidence="2">
    <location>
        <begin position="135"/>
        <end position="239"/>
    </location>
</feature>
<dbReference type="InterPro" id="IPR036392">
    <property type="entry name" value="PLAT/LH2_dom_sf"/>
</dbReference>
<organism evidence="5">
    <name type="scientific">Hydatigena taeniaeformis</name>
    <name type="common">Feline tapeworm</name>
    <name type="synonym">Taenia taeniaeformis</name>
    <dbReference type="NCBI Taxonomy" id="6205"/>
    <lineage>
        <taxon>Eukaryota</taxon>
        <taxon>Metazoa</taxon>
        <taxon>Spiralia</taxon>
        <taxon>Lophotrochozoa</taxon>
        <taxon>Platyhelminthes</taxon>
        <taxon>Cestoda</taxon>
        <taxon>Eucestoda</taxon>
        <taxon>Cyclophyllidea</taxon>
        <taxon>Taeniidae</taxon>
        <taxon>Hydatigera</taxon>
    </lineage>
</organism>
<dbReference type="Pfam" id="PF01477">
    <property type="entry name" value="PLAT"/>
    <property type="match status" value="2"/>
</dbReference>
<dbReference type="SMART" id="SM00308">
    <property type="entry name" value="LH2"/>
    <property type="match status" value="1"/>
</dbReference>
<gene>
    <name evidence="3" type="ORF">TTAC_LOCUS11369</name>
</gene>
<dbReference type="EMBL" id="UYWX01023792">
    <property type="protein sequence ID" value="VDM36349.1"/>
    <property type="molecule type" value="Genomic_DNA"/>
</dbReference>
<dbReference type="PROSITE" id="PS50095">
    <property type="entry name" value="PLAT"/>
    <property type="match status" value="2"/>
</dbReference>
<dbReference type="PANTHER" id="PTHR45901:SF4">
    <property type="entry name" value="PLAT DOMAIN-CONTAINING PROTEIN"/>
    <property type="match status" value="1"/>
</dbReference>
<comment type="caution">
    <text evidence="1">Lacks conserved residue(s) required for the propagation of feature annotation.</text>
</comment>
<reference evidence="5" key="1">
    <citation type="submission" date="2017-02" db="UniProtKB">
        <authorList>
            <consortium name="WormBaseParasite"/>
        </authorList>
    </citation>
    <scope>IDENTIFICATION</scope>
</reference>
<reference evidence="3 4" key="2">
    <citation type="submission" date="2018-11" db="EMBL/GenBank/DDBJ databases">
        <authorList>
            <consortium name="Pathogen Informatics"/>
        </authorList>
    </citation>
    <scope>NUCLEOTIDE SEQUENCE [LARGE SCALE GENOMIC DNA]</scope>
</reference>
<dbReference type="OrthoDB" id="5322100at2759"/>
<evidence type="ECO:0000313" key="4">
    <source>
        <dbReference type="Proteomes" id="UP000274429"/>
    </source>
</evidence>
<keyword evidence="4" id="KW-1185">Reference proteome</keyword>
<dbReference type="WBParaSite" id="TTAC_0001138601-mRNA-1">
    <property type="protein sequence ID" value="TTAC_0001138601-mRNA-1"/>
    <property type="gene ID" value="TTAC_0001138601"/>
</dbReference>
<dbReference type="InterPro" id="IPR052970">
    <property type="entry name" value="Inner_ear_hair_cell_LOXHD"/>
</dbReference>
<dbReference type="Proteomes" id="UP000274429">
    <property type="component" value="Unassembled WGS sequence"/>
</dbReference>
<dbReference type="Gene3D" id="2.60.60.20">
    <property type="entry name" value="PLAT/LH2 domain"/>
    <property type="match status" value="1"/>
</dbReference>
<accession>A0A0R3XCV9</accession>
<feature type="domain" description="PLAT" evidence="2">
    <location>
        <begin position="6"/>
        <end position="124"/>
    </location>
</feature>
<evidence type="ECO:0000256" key="1">
    <source>
        <dbReference type="PROSITE-ProRule" id="PRU00152"/>
    </source>
</evidence>
<dbReference type="AlphaFoldDB" id="A0A0R3XCV9"/>
<proteinExistence type="predicted"/>
<sequence>MRVMLTSYRITVVTGDFEDAGTDSRVFLVMFGEHGESPQFRLTSPDRRDLFSSGAVSKFIIRTANLGDISHVRVSRDDSGSKSGWFLKRIIVEDPSRPHCCYLFTCNDWISLSTKSDVNNSQVIRRETSQLQNNYEYHVTFHTLEFHGTGTTLDAFLKLYGKEGSDRERWFTGQSCHFGVDGSAAQFKLKTDQQLGDLTKIKVGLEAKDQSSAWLLEKVGWLYLYSTLHCPEARFPFTK</sequence>
<evidence type="ECO:0000313" key="3">
    <source>
        <dbReference type="EMBL" id="VDM36349.1"/>
    </source>
</evidence>
<dbReference type="InterPro" id="IPR001024">
    <property type="entry name" value="PLAT/LH2_dom"/>
</dbReference>
<evidence type="ECO:0000259" key="2">
    <source>
        <dbReference type="PROSITE" id="PS50095"/>
    </source>
</evidence>
<dbReference type="Gene3D" id="2.40.180.10">
    <property type="entry name" value="Catalase core domain"/>
    <property type="match status" value="1"/>
</dbReference>
<dbReference type="STRING" id="6205.A0A0R3XCV9"/>
<evidence type="ECO:0000313" key="5">
    <source>
        <dbReference type="WBParaSite" id="TTAC_0001138601-mRNA-1"/>
    </source>
</evidence>
<dbReference type="SUPFAM" id="SSF49723">
    <property type="entry name" value="Lipase/lipooxygenase domain (PLAT/LH2 domain)"/>
    <property type="match status" value="2"/>
</dbReference>
<name>A0A0R3XCV9_HYDTA</name>